<name>A0A1I7XWC7_9BILA</name>
<evidence type="ECO:0000313" key="3">
    <source>
        <dbReference type="WBParaSite" id="L893_g10268.t1"/>
    </source>
</evidence>
<feature type="compositionally biased region" description="Low complexity" evidence="1">
    <location>
        <begin position="183"/>
        <end position="202"/>
    </location>
</feature>
<protein>
    <submittedName>
        <fullName evidence="3">Phenol hydroxylase</fullName>
    </submittedName>
</protein>
<dbReference type="Proteomes" id="UP000095287">
    <property type="component" value="Unplaced"/>
</dbReference>
<proteinExistence type="predicted"/>
<keyword evidence="2" id="KW-1185">Reference proteome</keyword>
<evidence type="ECO:0000313" key="2">
    <source>
        <dbReference type="Proteomes" id="UP000095287"/>
    </source>
</evidence>
<organism evidence="2 3">
    <name type="scientific">Steinernema glaseri</name>
    <dbReference type="NCBI Taxonomy" id="37863"/>
    <lineage>
        <taxon>Eukaryota</taxon>
        <taxon>Metazoa</taxon>
        <taxon>Ecdysozoa</taxon>
        <taxon>Nematoda</taxon>
        <taxon>Chromadorea</taxon>
        <taxon>Rhabditida</taxon>
        <taxon>Tylenchina</taxon>
        <taxon>Panagrolaimomorpha</taxon>
        <taxon>Strongyloidoidea</taxon>
        <taxon>Steinernematidae</taxon>
        <taxon>Steinernema</taxon>
    </lineage>
</organism>
<feature type="compositionally biased region" description="Basic residues" evidence="1">
    <location>
        <begin position="18"/>
        <end position="30"/>
    </location>
</feature>
<reference evidence="3" key="1">
    <citation type="submission" date="2016-11" db="UniProtKB">
        <authorList>
            <consortium name="WormBaseParasite"/>
        </authorList>
    </citation>
    <scope>IDENTIFICATION</scope>
</reference>
<dbReference type="AlphaFoldDB" id="A0A1I7XWC7"/>
<accession>A0A1I7XWC7</accession>
<sequence>HPLAQRHRTQRAEDERHRHQYQRRRDHRLQHLGPERQPVARVVQALVGEVVNVVPQPADRQRLGRQYHGAEQLGGQRDVPALLGIVDDFGVVPTEVRGGHVGQFPVALGVLRPARKAGGLHVTLVVEAITRHAQQQPIGLHGVDVHELLALAVLAHQHADQHQYQHRLHDRPYDAPDGHAGSAHDGQFAAAGQAAQADQAADQRGHRQHVVQAPWRGQQHVVARVPQGVGIADVAHLVDEGEQRRQAEDDPQHGDDGHEHALADVAIEFSHGPPPHDGWR</sequence>
<dbReference type="WBParaSite" id="L893_g10268.t1">
    <property type="protein sequence ID" value="L893_g10268.t1"/>
    <property type="gene ID" value="L893_g10268"/>
</dbReference>
<feature type="region of interest" description="Disordered" evidence="1">
    <location>
        <begin position="1"/>
        <end position="34"/>
    </location>
</feature>
<feature type="region of interest" description="Disordered" evidence="1">
    <location>
        <begin position="164"/>
        <end position="210"/>
    </location>
</feature>
<evidence type="ECO:0000256" key="1">
    <source>
        <dbReference type="SAM" id="MobiDB-lite"/>
    </source>
</evidence>